<dbReference type="Gene3D" id="6.10.340.10">
    <property type="match status" value="1"/>
</dbReference>
<dbReference type="InterPro" id="IPR036097">
    <property type="entry name" value="HisK_dim/P_sf"/>
</dbReference>
<sequence length="1194" mass="134679">MVKTFLKNLQLGFGISLLILFISSTASFISIKKLEENKDRLMSTSKSIKLLDAVLKDLQDAEVAHQNYLLTGNKVFLTPYHRALQDLPKSLNDLNDIKYENTSHITNINKLKISTDERVKAFERLLKIKKDGGTITLEQLNESKELMDDCSTIINKIVSNEELVLYNTSVSLDIYSKYTLLFIITATLISLSITIFLYRRVKRDYSKREELQGALRTKEAEIGKRIQIIEKIAKKISNGNYNISIDNKDEDDLGSVAGSLNTMAISLKESFEKINNKEWVQYGLASLNKGLLGDKTAEEISDEALSQLVHHSESLNGALYLLQDSGELKLQSSYGLEKHMLKNYEIGEGMIGQTFISKKIKHIDNLDSNSFNVSFANGKLKISNLILLPLLMNKQCIGVIELGFDEPINEYKLEYLTESCRGISLAIEDSKNRSHIQKLLEETQAQTEELQSQHSELEGLNTELEAQTQKLQASEEELKVQQEELLQSNQELEERSRSLEEKNQLIAERNLEIQHKAEQLALSTKYKSEFLANMSHELRTPLNSILLLSRLLAENEESNLNTDQVESAKVIQSSGSSLLHLIDEILDLSKIEAGKMVLDIQKENLSDIVQTIKSLFNPLAQEKKLDLLFHIEEGLNPIIETDRLRLEQILKNLISNALKFTSEGNVSLSIKQTGDELIFIVRDTGIGISTEQQKIIFEAFRQADGSTRRRFGGTGLGLSISKEIAKLFGGQISLKSETGKGSTFTLTIPKNHQYEPQHQNIDELLDDIAHEVLESNNLVETPKNIETISIPDGIDDDRHNLKLGDKIILIVEDDINFAKALLNFTRKQNYKGIIAVRGDIAAGLAEKHLPLAILLDIQLPVKDGWQVMDEIKNNPITKHIPVHIMSSLQVKKESLKKGAIDFINKPVALEQIHQMFKKIEDALNRYPKKVLIIEENRKHASALSYFLSSFEIATEIKSNISDSIHALMRNEADCVILDMGLPDRAGYDALEAMKKNPGLENLPIIVFTGKNLSQQEEAKIRQYADSIVLKTAHSYKRILDEVGLFLHLVEENSTSTDRKKGNKLGSLQETLKDKKILIADDDVRNIFSLSKALEKYQVRVISAIDGKDALEQLENNPDTTIVLMDMMMPEMDGYETIKRIRQIPEHKNLPIIAVTAKAMVGDREKCIKAGASDYISKPVDTDQLLSLLRVWLYE</sequence>
<feature type="transmembrane region" description="Helical" evidence="10">
    <location>
        <begin position="12"/>
        <end position="31"/>
    </location>
</feature>
<feature type="domain" description="Response regulatory" evidence="12">
    <location>
        <begin position="807"/>
        <end position="920"/>
    </location>
</feature>
<evidence type="ECO:0000256" key="8">
    <source>
        <dbReference type="PROSITE-ProRule" id="PRU00169"/>
    </source>
</evidence>
<dbReference type="CDD" id="cd19410">
    <property type="entry name" value="HK9-like_sensor"/>
    <property type="match status" value="1"/>
</dbReference>
<dbReference type="InterPro" id="IPR004358">
    <property type="entry name" value="Sig_transdc_His_kin-like_C"/>
</dbReference>
<feature type="modified residue" description="4-aspartylphosphate" evidence="8">
    <location>
        <position position="856"/>
    </location>
</feature>
<dbReference type="EC" id="2.7.13.3" evidence="3"/>
<dbReference type="Pfam" id="PF00672">
    <property type="entry name" value="HAMP"/>
    <property type="match status" value="1"/>
</dbReference>
<keyword evidence="10" id="KW-0812">Transmembrane</keyword>
<feature type="modified residue" description="4-aspartylphosphate" evidence="8">
    <location>
        <position position="1125"/>
    </location>
</feature>
<feature type="coiled-coil region" evidence="9">
    <location>
        <begin position="433"/>
        <end position="509"/>
    </location>
</feature>
<feature type="modified residue" description="4-aspartylphosphate" evidence="8">
    <location>
        <position position="978"/>
    </location>
</feature>
<dbReference type="PROSITE" id="PS50109">
    <property type="entry name" value="HIS_KIN"/>
    <property type="match status" value="1"/>
</dbReference>
<evidence type="ECO:0000313" key="14">
    <source>
        <dbReference type="EMBL" id="MFD1629302.1"/>
    </source>
</evidence>
<comment type="subcellular location">
    <subcellularLocation>
        <location evidence="2">Membrane</location>
    </subcellularLocation>
</comment>
<keyword evidence="4 8" id="KW-0597">Phosphoprotein</keyword>
<dbReference type="SUPFAM" id="SSF55781">
    <property type="entry name" value="GAF domain-like"/>
    <property type="match status" value="1"/>
</dbReference>
<dbReference type="PANTHER" id="PTHR45339:SF1">
    <property type="entry name" value="HYBRID SIGNAL TRANSDUCTION HISTIDINE KINASE J"/>
    <property type="match status" value="1"/>
</dbReference>
<evidence type="ECO:0000259" key="11">
    <source>
        <dbReference type="PROSITE" id="PS50109"/>
    </source>
</evidence>
<dbReference type="InterPro" id="IPR003018">
    <property type="entry name" value="GAF"/>
</dbReference>
<evidence type="ECO:0000256" key="1">
    <source>
        <dbReference type="ARBA" id="ARBA00000085"/>
    </source>
</evidence>
<dbReference type="InterPro" id="IPR001789">
    <property type="entry name" value="Sig_transdc_resp-reg_receiver"/>
</dbReference>
<dbReference type="SMART" id="SM00448">
    <property type="entry name" value="REC"/>
    <property type="match status" value="3"/>
</dbReference>
<keyword evidence="10" id="KW-1133">Transmembrane helix</keyword>
<dbReference type="Gene3D" id="3.30.450.40">
    <property type="match status" value="1"/>
</dbReference>
<dbReference type="PROSITE" id="PS50885">
    <property type="entry name" value="HAMP"/>
    <property type="match status" value="1"/>
</dbReference>
<dbReference type="Gene3D" id="3.40.50.2300">
    <property type="match status" value="3"/>
</dbReference>
<feature type="domain" description="HAMP" evidence="13">
    <location>
        <begin position="220"/>
        <end position="272"/>
    </location>
</feature>
<dbReference type="CDD" id="cd17546">
    <property type="entry name" value="REC_hyHK_CKI1_RcsC-like"/>
    <property type="match status" value="1"/>
</dbReference>
<evidence type="ECO:0000259" key="13">
    <source>
        <dbReference type="PROSITE" id="PS50885"/>
    </source>
</evidence>
<keyword evidence="9" id="KW-0175">Coiled coil</keyword>
<dbReference type="Pfam" id="PF00512">
    <property type="entry name" value="HisKA"/>
    <property type="match status" value="1"/>
</dbReference>
<dbReference type="Proteomes" id="UP001597118">
    <property type="component" value="Unassembled WGS sequence"/>
</dbReference>
<dbReference type="Pfam" id="PF00072">
    <property type="entry name" value="Response_reg"/>
    <property type="match status" value="3"/>
</dbReference>
<feature type="domain" description="Response regulatory" evidence="12">
    <location>
        <begin position="1075"/>
        <end position="1192"/>
    </location>
</feature>
<protein>
    <recommendedName>
        <fullName evidence="3">histidine kinase</fullName>
        <ecNumber evidence="3">2.7.13.3</ecNumber>
    </recommendedName>
</protein>
<keyword evidence="15" id="KW-1185">Reference proteome</keyword>
<dbReference type="SMART" id="SM00387">
    <property type="entry name" value="HATPase_c"/>
    <property type="match status" value="1"/>
</dbReference>
<dbReference type="SMART" id="SM00388">
    <property type="entry name" value="HisKA"/>
    <property type="match status" value="1"/>
</dbReference>
<evidence type="ECO:0000256" key="7">
    <source>
        <dbReference type="ARBA" id="ARBA00023012"/>
    </source>
</evidence>
<evidence type="ECO:0000313" key="15">
    <source>
        <dbReference type="Proteomes" id="UP001597118"/>
    </source>
</evidence>
<dbReference type="InterPro" id="IPR036890">
    <property type="entry name" value="HATPase_C_sf"/>
</dbReference>
<dbReference type="CDD" id="cd06225">
    <property type="entry name" value="HAMP"/>
    <property type="match status" value="1"/>
</dbReference>
<dbReference type="PANTHER" id="PTHR45339">
    <property type="entry name" value="HYBRID SIGNAL TRANSDUCTION HISTIDINE KINASE J"/>
    <property type="match status" value="1"/>
</dbReference>
<dbReference type="RefSeq" id="WP_379661682.1">
    <property type="nucleotide sequence ID" value="NZ_JBHUDG010000004.1"/>
</dbReference>
<dbReference type="CDD" id="cd00156">
    <property type="entry name" value="REC"/>
    <property type="match status" value="1"/>
</dbReference>
<dbReference type="CDD" id="cd00082">
    <property type="entry name" value="HisKA"/>
    <property type="match status" value="1"/>
</dbReference>
<evidence type="ECO:0000256" key="6">
    <source>
        <dbReference type="ARBA" id="ARBA00022777"/>
    </source>
</evidence>
<feature type="domain" description="Response regulatory" evidence="12">
    <location>
        <begin position="929"/>
        <end position="1045"/>
    </location>
</feature>
<keyword evidence="10" id="KW-0472">Membrane</keyword>
<evidence type="ECO:0000256" key="4">
    <source>
        <dbReference type="ARBA" id="ARBA00022553"/>
    </source>
</evidence>
<keyword evidence="7" id="KW-0902">Two-component regulatory system</keyword>
<evidence type="ECO:0000256" key="3">
    <source>
        <dbReference type="ARBA" id="ARBA00012438"/>
    </source>
</evidence>
<dbReference type="SMART" id="SM00304">
    <property type="entry name" value="HAMP"/>
    <property type="match status" value="1"/>
</dbReference>
<dbReference type="Pfam" id="PF05227">
    <property type="entry name" value="CHASE3"/>
    <property type="match status" value="1"/>
</dbReference>
<dbReference type="Pfam" id="PF13185">
    <property type="entry name" value="GAF_2"/>
    <property type="match status" value="1"/>
</dbReference>
<organism evidence="14 15">
    <name type="scientific">Pseudopedobacter beijingensis</name>
    <dbReference type="NCBI Taxonomy" id="1207056"/>
    <lineage>
        <taxon>Bacteria</taxon>
        <taxon>Pseudomonadati</taxon>
        <taxon>Bacteroidota</taxon>
        <taxon>Sphingobacteriia</taxon>
        <taxon>Sphingobacteriales</taxon>
        <taxon>Sphingobacteriaceae</taxon>
        <taxon>Pseudopedobacter</taxon>
    </lineage>
</organism>
<keyword evidence="6" id="KW-0418">Kinase</keyword>
<dbReference type="InterPro" id="IPR003594">
    <property type="entry name" value="HATPase_dom"/>
</dbReference>
<evidence type="ECO:0000259" key="12">
    <source>
        <dbReference type="PROSITE" id="PS50110"/>
    </source>
</evidence>
<accession>A0ABW4IBF6</accession>
<comment type="caution">
    <text evidence="14">The sequence shown here is derived from an EMBL/GenBank/DDBJ whole genome shotgun (WGS) entry which is preliminary data.</text>
</comment>
<dbReference type="InterPro" id="IPR011006">
    <property type="entry name" value="CheY-like_superfamily"/>
</dbReference>
<dbReference type="PRINTS" id="PR00344">
    <property type="entry name" value="BCTRLSENSOR"/>
</dbReference>
<keyword evidence="5" id="KW-0808">Transferase</keyword>
<dbReference type="SUPFAM" id="SSF52172">
    <property type="entry name" value="CheY-like"/>
    <property type="match status" value="3"/>
</dbReference>
<feature type="domain" description="Histidine kinase" evidence="11">
    <location>
        <begin position="533"/>
        <end position="752"/>
    </location>
</feature>
<dbReference type="InterPro" id="IPR005467">
    <property type="entry name" value="His_kinase_dom"/>
</dbReference>
<dbReference type="InterPro" id="IPR029016">
    <property type="entry name" value="GAF-like_dom_sf"/>
</dbReference>
<reference evidence="15" key="1">
    <citation type="journal article" date="2019" name="Int. J. Syst. Evol. Microbiol.">
        <title>The Global Catalogue of Microorganisms (GCM) 10K type strain sequencing project: providing services to taxonomists for standard genome sequencing and annotation.</title>
        <authorList>
            <consortium name="The Broad Institute Genomics Platform"/>
            <consortium name="The Broad Institute Genome Sequencing Center for Infectious Disease"/>
            <person name="Wu L."/>
            <person name="Ma J."/>
        </authorList>
    </citation>
    <scope>NUCLEOTIDE SEQUENCE [LARGE SCALE GENOMIC DNA]</scope>
    <source>
        <strain evidence="15">CCUG 53762</strain>
    </source>
</reference>
<dbReference type="Gene3D" id="1.10.287.130">
    <property type="match status" value="1"/>
</dbReference>
<evidence type="ECO:0000256" key="9">
    <source>
        <dbReference type="SAM" id="Coils"/>
    </source>
</evidence>
<dbReference type="InterPro" id="IPR003661">
    <property type="entry name" value="HisK_dim/P_dom"/>
</dbReference>
<dbReference type="SUPFAM" id="SSF158472">
    <property type="entry name" value="HAMP domain-like"/>
    <property type="match status" value="1"/>
</dbReference>
<dbReference type="Gene3D" id="3.30.565.10">
    <property type="entry name" value="Histidine kinase-like ATPase, C-terminal domain"/>
    <property type="match status" value="1"/>
</dbReference>
<comment type="catalytic activity">
    <reaction evidence="1">
        <text>ATP + protein L-histidine = ADP + protein N-phospho-L-histidine.</text>
        <dbReference type="EC" id="2.7.13.3"/>
    </reaction>
</comment>
<evidence type="ECO:0000256" key="2">
    <source>
        <dbReference type="ARBA" id="ARBA00004370"/>
    </source>
</evidence>
<evidence type="ECO:0000256" key="5">
    <source>
        <dbReference type="ARBA" id="ARBA00022679"/>
    </source>
</evidence>
<feature type="transmembrane region" description="Helical" evidence="10">
    <location>
        <begin position="178"/>
        <end position="198"/>
    </location>
</feature>
<name>A0ABW4IBF6_9SPHI</name>
<dbReference type="PROSITE" id="PS50110">
    <property type="entry name" value="RESPONSE_REGULATORY"/>
    <property type="match status" value="3"/>
</dbReference>
<dbReference type="SUPFAM" id="SSF55874">
    <property type="entry name" value="ATPase domain of HSP90 chaperone/DNA topoisomerase II/histidine kinase"/>
    <property type="match status" value="1"/>
</dbReference>
<dbReference type="Pfam" id="PF02518">
    <property type="entry name" value="HATPase_c"/>
    <property type="match status" value="1"/>
</dbReference>
<gene>
    <name evidence="14" type="ORF">ACFSAH_05390</name>
</gene>
<dbReference type="InterPro" id="IPR003660">
    <property type="entry name" value="HAMP_dom"/>
</dbReference>
<evidence type="ECO:0000256" key="10">
    <source>
        <dbReference type="SAM" id="Phobius"/>
    </source>
</evidence>
<dbReference type="InterPro" id="IPR007891">
    <property type="entry name" value="CHASE3"/>
</dbReference>
<dbReference type="CDD" id="cd16922">
    <property type="entry name" value="HATPase_EvgS-ArcB-TorS-like"/>
    <property type="match status" value="1"/>
</dbReference>
<dbReference type="EMBL" id="JBHUDG010000004">
    <property type="protein sequence ID" value="MFD1629302.1"/>
    <property type="molecule type" value="Genomic_DNA"/>
</dbReference>
<proteinExistence type="predicted"/>
<dbReference type="SUPFAM" id="SSF47384">
    <property type="entry name" value="Homodimeric domain of signal transducing histidine kinase"/>
    <property type="match status" value="1"/>
</dbReference>